<proteinExistence type="predicted"/>
<dbReference type="Proteomes" id="UP000308730">
    <property type="component" value="Unassembled WGS sequence"/>
</dbReference>
<dbReference type="EMBL" id="SGPM01000187">
    <property type="protein sequence ID" value="THH28316.1"/>
    <property type="molecule type" value="Genomic_DNA"/>
</dbReference>
<name>A0A4S4MQD6_9APHY</name>
<sequence>MLRLFSSIDSFDCIRRGYKCRRTDSDLDTNGGNHADPQAQGKRGVVSLILILTACNLAAIKTSPTATQDPNTRQSFVSSNLGTVPQIFNDITYMLLSRFLLNLRSIHYPPTEIPGDTSKQVSEVRFAHTLTANIGAPLETSCSNIEDDNEQVFSSDPITFGISDEERRPVARTSRFTGDTESAYSIPMRVKF</sequence>
<dbReference type="OrthoDB" id="2804213at2759"/>
<gene>
    <name evidence="1" type="ORF">EUX98_g5883</name>
</gene>
<evidence type="ECO:0000313" key="2">
    <source>
        <dbReference type="Proteomes" id="UP000308730"/>
    </source>
</evidence>
<accession>A0A4S4MQD6</accession>
<evidence type="ECO:0000313" key="1">
    <source>
        <dbReference type="EMBL" id="THH28316.1"/>
    </source>
</evidence>
<keyword evidence="2" id="KW-1185">Reference proteome</keyword>
<dbReference type="AlphaFoldDB" id="A0A4S4MQD6"/>
<protein>
    <submittedName>
        <fullName evidence="1">Uncharacterized protein</fullName>
    </submittedName>
</protein>
<reference evidence="1 2" key="1">
    <citation type="submission" date="2019-02" db="EMBL/GenBank/DDBJ databases">
        <title>Genome sequencing of the rare red list fungi Antrodiella citrinella (Flaviporus citrinellus).</title>
        <authorList>
            <person name="Buettner E."/>
            <person name="Kellner H."/>
        </authorList>
    </citation>
    <scope>NUCLEOTIDE SEQUENCE [LARGE SCALE GENOMIC DNA]</scope>
    <source>
        <strain evidence="1 2">DSM 108506</strain>
    </source>
</reference>
<comment type="caution">
    <text evidence="1">The sequence shown here is derived from an EMBL/GenBank/DDBJ whole genome shotgun (WGS) entry which is preliminary data.</text>
</comment>
<organism evidence="1 2">
    <name type="scientific">Antrodiella citrinella</name>
    <dbReference type="NCBI Taxonomy" id="2447956"/>
    <lineage>
        <taxon>Eukaryota</taxon>
        <taxon>Fungi</taxon>
        <taxon>Dikarya</taxon>
        <taxon>Basidiomycota</taxon>
        <taxon>Agaricomycotina</taxon>
        <taxon>Agaricomycetes</taxon>
        <taxon>Polyporales</taxon>
        <taxon>Steccherinaceae</taxon>
        <taxon>Antrodiella</taxon>
    </lineage>
</organism>